<accession>A0ABV8A873</accession>
<dbReference type="PROSITE" id="PS50987">
    <property type="entry name" value="HTH_ARSR_2"/>
    <property type="match status" value="1"/>
</dbReference>
<evidence type="ECO:0000313" key="2">
    <source>
        <dbReference type="EMBL" id="MFC3861664.1"/>
    </source>
</evidence>
<evidence type="ECO:0000313" key="3">
    <source>
        <dbReference type="Proteomes" id="UP001595748"/>
    </source>
</evidence>
<dbReference type="InterPro" id="IPR001845">
    <property type="entry name" value="HTH_ArsR_DNA-bd_dom"/>
</dbReference>
<dbReference type="Gene3D" id="1.10.10.10">
    <property type="entry name" value="Winged helix-like DNA-binding domain superfamily/Winged helix DNA-binding domain"/>
    <property type="match status" value="1"/>
</dbReference>
<dbReference type="EMBL" id="JBHRZF010000153">
    <property type="protein sequence ID" value="MFC3861664.1"/>
    <property type="molecule type" value="Genomic_DNA"/>
</dbReference>
<comment type="caution">
    <text evidence="2">The sequence shown here is derived from an EMBL/GenBank/DDBJ whole genome shotgun (WGS) entry which is preliminary data.</text>
</comment>
<dbReference type="CDD" id="cd00090">
    <property type="entry name" value="HTH_ARSR"/>
    <property type="match status" value="1"/>
</dbReference>
<evidence type="ECO:0000259" key="1">
    <source>
        <dbReference type="PROSITE" id="PS50987"/>
    </source>
</evidence>
<reference evidence="3" key="1">
    <citation type="journal article" date="2019" name="Int. J. Syst. Evol. Microbiol.">
        <title>The Global Catalogue of Microorganisms (GCM) 10K type strain sequencing project: providing services to taxonomists for standard genome sequencing and annotation.</title>
        <authorList>
            <consortium name="The Broad Institute Genomics Platform"/>
            <consortium name="The Broad Institute Genome Sequencing Center for Infectious Disease"/>
            <person name="Wu L."/>
            <person name="Ma J."/>
        </authorList>
    </citation>
    <scope>NUCLEOTIDE SEQUENCE [LARGE SCALE GENOMIC DNA]</scope>
    <source>
        <strain evidence="3">CCTCC AB 2013263</strain>
    </source>
</reference>
<feature type="domain" description="HTH arsR-type" evidence="1">
    <location>
        <begin position="1"/>
        <end position="95"/>
    </location>
</feature>
<dbReference type="InterPro" id="IPR036388">
    <property type="entry name" value="WH-like_DNA-bd_sf"/>
</dbReference>
<dbReference type="InterPro" id="IPR036390">
    <property type="entry name" value="WH_DNA-bd_sf"/>
</dbReference>
<gene>
    <name evidence="2" type="ORF">ACFOPQ_12925</name>
</gene>
<keyword evidence="3" id="KW-1185">Reference proteome</keyword>
<dbReference type="RefSeq" id="WP_380078785.1">
    <property type="nucleotide sequence ID" value="NZ_JBHRZF010000153.1"/>
</dbReference>
<dbReference type="SUPFAM" id="SSF46785">
    <property type="entry name" value="Winged helix' DNA-binding domain"/>
    <property type="match status" value="1"/>
</dbReference>
<proteinExistence type="predicted"/>
<protein>
    <submittedName>
        <fullName evidence="2">Winged helix-turn-helix domain-containing protein</fullName>
    </submittedName>
</protein>
<organism evidence="2 3">
    <name type="scientific">Deinococcus antarcticus</name>
    <dbReference type="NCBI Taxonomy" id="1298767"/>
    <lineage>
        <taxon>Bacteria</taxon>
        <taxon>Thermotogati</taxon>
        <taxon>Deinococcota</taxon>
        <taxon>Deinococci</taxon>
        <taxon>Deinococcales</taxon>
        <taxon>Deinococcaceae</taxon>
        <taxon>Deinococcus</taxon>
    </lineage>
</organism>
<name>A0ABV8A873_9DEIO</name>
<dbReference type="InterPro" id="IPR011991">
    <property type="entry name" value="ArsR-like_HTH"/>
</dbReference>
<sequence length="221" mass="24813">MFQKQLQQVTRLEAARALRQHKDFLGLFVQPRSPTDIAGTVAMAPNLAHHHARKLTDLGLLFQQRREGRKVYYQLSALEFRVSSRLLPPQDDEGNGTATIRDLSRAFLQAYERSWNLMHDGEEDIYGFGTGTQEPPLPPPPTAKAAEPHPTHLDSLTLCLSPERYRHLARALSALLDEAAREGHSPDAPHCTLTVLTFRHEHLPGGQHLSRQVDSFLGAEH</sequence>
<dbReference type="Proteomes" id="UP001595748">
    <property type="component" value="Unassembled WGS sequence"/>
</dbReference>